<sequence>MKSKKIALSAIFLALTLIMGLTRIGYITVPTPAGAATLMHIPVILSGVLLGPWIGALAGLMFGFSAVLYFSYIAPFWVLLPARPFIGIIAGLVYSFFMRYTNSQKRIKNYALIIISIVVFSFLYLSGIFILNEWFSSSLVLYPIEYSFLIALIAFLVSILITFLIKEKETKIVGLGVASFLGSITNTIGTLGLAAIAKIFPIQVIITIGIVQGIPEAILATIICPPIVLAIERFLKGSD</sequence>
<feature type="transmembrane region" description="Helical" evidence="1">
    <location>
        <begin position="109"/>
        <end position="131"/>
    </location>
</feature>
<feature type="transmembrane region" description="Helical" evidence="1">
    <location>
        <begin position="41"/>
        <end position="70"/>
    </location>
</feature>
<dbReference type="EMBL" id="CP001251">
    <property type="protein sequence ID" value="ACK42500.1"/>
    <property type="molecule type" value="Genomic_DNA"/>
</dbReference>
<dbReference type="OrthoDB" id="9813540at2"/>
<protein>
    <submittedName>
        <fullName evidence="2">Membrane protein</fullName>
    </submittedName>
</protein>
<dbReference type="RefSeq" id="WP_012583582.1">
    <property type="nucleotide sequence ID" value="NC_011661.1"/>
</dbReference>
<dbReference type="Gene3D" id="1.10.1760.20">
    <property type="match status" value="1"/>
</dbReference>
<gene>
    <name evidence="2" type="ordered locus">Dtur_1221</name>
</gene>
<dbReference type="GO" id="GO:0022857">
    <property type="term" value="F:transmembrane transporter activity"/>
    <property type="evidence" value="ECO:0007669"/>
    <property type="project" value="InterPro"/>
</dbReference>
<feature type="transmembrane region" description="Helical" evidence="1">
    <location>
        <begin position="202"/>
        <end position="231"/>
    </location>
</feature>
<dbReference type="KEGG" id="dtu:Dtur_1221"/>
<feature type="transmembrane region" description="Helical" evidence="1">
    <location>
        <begin position="6"/>
        <end position="29"/>
    </location>
</feature>
<keyword evidence="1" id="KW-1133">Transmembrane helix</keyword>
<evidence type="ECO:0000313" key="2">
    <source>
        <dbReference type="EMBL" id="ACK42500.1"/>
    </source>
</evidence>
<feature type="transmembrane region" description="Helical" evidence="1">
    <location>
        <begin position="146"/>
        <end position="165"/>
    </location>
</feature>
<dbReference type="Pfam" id="PF12822">
    <property type="entry name" value="ECF_trnsprt"/>
    <property type="match status" value="1"/>
</dbReference>
<organism evidence="2 3">
    <name type="scientific">Dictyoglomus turgidum (strain DSM 6724 / Z-1310)</name>
    <dbReference type="NCBI Taxonomy" id="515635"/>
    <lineage>
        <taxon>Bacteria</taxon>
        <taxon>Pseudomonadati</taxon>
        <taxon>Dictyoglomota</taxon>
        <taxon>Dictyoglomia</taxon>
        <taxon>Dictyoglomales</taxon>
        <taxon>Dictyoglomaceae</taxon>
        <taxon>Dictyoglomus</taxon>
    </lineage>
</organism>
<feature type="transmembrane region" description="Helical" evidence="1">
    <location>
        <begin position="76"/>
        <end position="97"/>
    </location>
</feature>
<keyword evidence="1" id="KW-0472">Membrane</keyword>
<dbReference type="HOGENOM" id="CLU_1164415_0_0_0"/>
<accession>B8E300</accession>
<reference evidence="3" key="1">
    <citation type="journal article" date="2016" name="Front. Microbiol.">
        <title>The complete genome sequence of hyperthermophile Dictyoglomus turgidum DSM 6724 reveals a specialized carbohydrate fermentor.</title>
        <authorList>
            <person name="Brumm P.J."/>
            <person name="Gowda K."/>
            <person name="Robb F.T."/>
            <person name="Mead D.A."/>
        </authorList>
    </citation>
    <scope>NUCLEOTIDE SEQUENCE [LARGE SCALE GENOMIC DNA]</scope>
    <source>
        <strain evidence="3">DSM 6724 / Z-1310</strain>
    </source>
</reference>
<dbReference type="eggNOG" id="COG4684">
    <property type="taxonomic scope" value="Bacteria"/>
</dbReference>
<dbReference type="InterPro" id="IPR024529">
    <property type="entry name" value="ECF_trnsprt_substrate-spec"/>
</dbReference>
<dbReference type="Proteomes" id="UP000007719">
    <property type="component" value="Chromosome"/>
</dbReference>
<keyword evidence="1" id="KW-0812">Transmembrane</keyword>
<evidence type="ECO:0000313" key="3">
    <source>
        <dbReference type="Proteomes" id="UP000007719"/>
    </source>
</evidence>
<dbReference type="InParanoid" id="B8E300"/>
<name>B8E300_DICTD</name>
<evidence type="ECO:0000256" key="1">
    <source>
        <dbReference type="SAM" id="Phobius"/>
    </source>
</evidence>
<keyword evidence="3" id="KW-1185">Reference proteome</keyword>
<proteinExistence type="predicted"/>
<feature type="transmembrane region" description="Helical" evidence="1">
    <location>
        <begin position="172"/>
        <end position="196"/>
    </location>
</feature>
<dbReference type="STRING" id="515635.Dtur_1221"/>
<dbReference type="AlphaFoldDB" id="B8E300"/>
<dbReference type="EnsemblBacteria" id="ACK42500">
    <property type="protein sequence ID" value="ACK42500"/>
    <property type="gene ID" value="Dtur_1221"/>
</dbReference>